<proteinExistence type="predicted"/>
<name>A0A9N7U574_PLEPL</name>
<reference evidence="2" key="1">
    <citation type="submission" date="2020-03" db="EMBL/GenBank/DDBJ databases">
        <authorList>
            <person name="Weist P."/>
        </authorList>
    </citation>
    <scope>NUCLEOTIDE SEQUENCE</scope>
</reference>
<feature type="compositionally biased region" description="Acidic residues" evidence="1">
    <location>
        <begin position="118"/>
        <end position="141"/>
    </location>
</feature>
<organism evidence="2 3">
    <name type="scientific">Pleuronectes platessa</name>
    <name type="common">European plaice</name>
    <dbReference type="NCBI Taxonomy" id="8262"/>
    <lineage>
        <taxon>Eukaryota</taxon>
        <taxon>Metazoa</taxon>
        <taxon>Chordata</taxon>
        <taxon>Craniata</taxon>
        <taxon>Vertebrata</taxon>
        <taxon>Euteleostomi</taxon>
        <taxon>Actinopterygii</taxon>
        <taxon>Neopterygii</taxon>
        <taxon>Teleostei</taxon>
        <taxon>Neoteleostei</taxon>
        <taxon>Acanthomorphata</taxon>
        <taxon>Carangaria</taxon>
        <taxon>Pleuronectiformes</taxon>
        <taxon>Pleuronectoidei</taxon>
        <taxon>Pleuronectidae</taxon>
        <taxon>Pleuronectes</taxon>
    </lineage>
</organism>
<protein>
    <submittedName>
        <fullName evidence="2">Uncharacterized protein</fullName>
    </submittedName>
</protein>
<evidence type="ECO:0000256" key="1">
    <source>
        <dbReference type="SAM" id="MobiDB-lite"/>
    </source>
</evidence>
<comment type="caution">
    <text evidence="2">The sequence shown here is derived from an EMBL/GenBank/DDBJ whole genome shotgun (WGS) entry which is preliminary data.</text>
</comment>
<accession>A0A9N7U574</accession>
<dbReference type="EMBL" id="CADEAL010000772">
    <property type="protein sequence ID" value="CAB1424988.1"/>
    <property type="molecule type" value="Genomic_DNA"/>
</dbReference>
<evidence type="ECO:0000313" key="2">
    <source>
        <dbReference type="EMBL" id="CAB1424988.1"/>
    </source>
</evidence>
<dbReference type="Proteomes" id="UP001153269">
    <property type="component" value="Unassembled WGS sequence"/>
</dbReference>
<feature type="region of interest" description="Disordered" evidence="1">
    <location>
        <begin position="105"/>
        <end position="141"/>
    </location>
</feature>
<evidence type="ECO:0000313" key="3">
    <source>
        <dbReference type="Proteomes" id="UP001153269"/>
    </source>
</evidence>
<keyword evidence="3" id="KW-1185">Reference proteome</keyword>
<sequence>MGMDTIGIQSVLISGDGNTHPDEHTQSELAKSTGRKQQERLVPSVCPGSLLLLVGPTVAFLPPPPPPPPPALLPALLPGKWGKADKLHACVRASRGSLWYCCTSAEEEQQQQQQQQQQEEEEEKKEEEEEEEDEEGAEIMN</sequence>
<feature type="region of interest" description="Disordered" evidence="1">
    <location>
        <begin position="14"/>
        <end position="41"/>
    </location>
</feature>
<dbReference type="AlphaFoldDB" id="A0A9N7U574"/>
<gene>
    <name evidence="2" type="ORF">PLEPLA_LOCUS12918</name>
</gene>